<reference evidence="4" key="2">
    <citation type="journal article" date="2024" name="Plant">
        <title>Genomic evolution and insights into agronomic trait innovations of Sesamum species.</title>
        <authorList>
            <person name="Miao H."/>
            <person name="Wang L."/>
            <person name="Qu L."/>
            <person name="Liu H."/>
            <person name="Sun Y."/>
            <person name="Le M."/>
            <person name="Wang Q."/>
            <person name="Wei S."/>
            <person name="Zheng Y."/>
            <person name="Lin W."/>
            <person name="Duan Y."/>
            <person name="Cao H."/>
            <person name="Xiong S."/>
            <person name="Wang X."/>
            <person name="Wei L."/>
            <person name="Li C."/>
            <person name="Ma Q."/>
            <person name="Ju M."/>
            <person name="Zhao R."/>
            <person name="Li G."/>
            <person name="Mu C."/>
            <person name="Tian Q."/>
            <person name="Mei H."/>
            <person name="Zhang T."/>
            <person name="Gao T."/>
            <person name="Zhang H."/>
        </authorList>
    </citation>
    <scope>NUCLEOTIDE SEQUENCE</scope>
    <source>
        <strain evidence="4">G02</strain>
    </source>
</reference>
<reference evidence="4" key="1">
    <citation type="submission" date="2020-06" db="EMBL/GenBank/DDBJ databases">
        <authorList>
            <person name="Li T."/>
            <person name="Hu X."/>
            <person name="Zhang T."/>
            <person name="Song X."/>
            <person name="Zhang H."/>
            <person name="Dai N."/>
            <person name="Sheng W."/>
            <person name="Hou X."/>
            <person name="Wei L."/>
        </authorList>
    </citation>
    <scope>NUCLEOTIDE SEQUENCE</scope>
    <source>
        <strain evidence="4">G02</strain>
        <tissue evidence="4">Leaf</tissue>
    </source>
</reference>
<dbReference type="EMBL" id="JACGWJ010001429">
    <property type="protein sequence ID" value="KAL0282488.1"/>
    <property type="molecule type" value="Genomic_DNA"/>
</dbReference>
<protein>
    <submittedName>
        <fullName evidence="4">Dynamin-related protein 3A</fullName>
    </submittedName>
</protein>
<dbReference type="GO" id="GO:0003924">
    <property type="term" value="F:GTPase activity"/>
    <property type="evidence" value="ECO:0007669"/>
    <property type="project" value="InterPro"/>
</dbReference>
<dbReference type="GO" id="GO:0008017">
    <property type="term" value="F:microtubule binding"/>
    <property type="evidence" value="ECO:0007669"/>
    <property type="project" value="TreeGrafter"/>
</dbReference>
<dbReference type="Pfam" id="PF02212">
    <property type="entry name" value="GED"/>
    <property type="match status" value="1"/>
</dbReference>
<proteinExistence type="predicted"/>
<dbReference type="GO" id="GO:0016020">
    <property type="term" value="C:membrane"/>
    <property type="evidence" value="ECO:0007669"/>
    <property type="project" value="TreeGrafter"/>
</dbReference>
<dbReference type="GO" id="GO:0005525">
    <property type="term" value="F:GTP binding"/>
    <property type="evidence" value="ECO:0007669"/>
    <property type="project" value="InterPro"/>
</dbReference>
<organism evidence="4">
    <name type="scientific">Sesamum radiatum</name>
    <name type="common">Black benniseed</name>
    <dbReference type="NCBI Taxonomy" id="300843"/>
    <lineage>
        <taxon>Eukaryota</taxon>
        <taxon>Viridiplantae</taxon>
        <taxon>Streptophyta</taxon>
        <taxon>Embryophyta</taxon>
        <taxon>Tracheophyta</taxon>
        <taxon>Spermatophyta</taxon>
        <taxon>Magnoliopsida</taxon>
        <taxon>eudicotyledons</taxon>
        <taxon>Gunneridae</taxon>
        <taxon>Pentapetalae</taxon>
        <taxon>asterids</taxon>
        <taxon>lamiids</taxon>
        <taxon>Lamiales</taxon>
        <taxon>Pedaliaceae</taxon>
        <taxon>Sesamum</taxon>
    </lineage>
</organism>
<evidence type="ECO:0000256" key="1">
    <source>
        <dbReference type="ARBA" id="ARBA00023175"/>
    </source>
</evidence>
<comment type="caution">
    <text evidence="4">The sequence shown here is derived from an EMBL/GenBank/DDBJ whole genome shotgun (WGS) entry which is preliminary data.</text>
</comment>
<dbReference type="GO" id="GO:0005777">
    <property type="term" value="C:peroxisome"/>
    <property type="evidence" value="ECO:0007669"/>
    <property type="project" value="TreeGrafter"/>
</dbReference>
<name>A0AAW2ILI3_SESRA</name>
<feature type="domain" description="GED" evidence="3">
    <location>
        <begin position="68"/>
        <end position="131"/>
    </location>
</feature>
<dbReference type="GO" id="GO:0000266">
    <property type="term" value="P:mitochondrial fission"/>
    <property type="evidence" value="ECO:0007669"/>
    <property type="project" value="TreeGrafter"/>
</dbReference>
<dbReference type="PROSITE" id="PS51388">
    <property type="entry name" value="GED"/>
    <property type="match status" value="1"/>
</dbReference>
<gene>
    <name evidence="4" type="ORF">Sradi_7259700</name>
</gene>
<evidence type="ECO:0000259" key="3">
    <source>
        <dbReference type="PROSITE" id="PS51388"/>
    </source>
</evidence>
<sequence length="131" mass="14915">SNAGSTWGISSIFGGHDNRTSVKENSTSKPFSEPVQSMEQGISMIHLREPPSVLRPSETHSDQEAIEIAVTKLLLRSYYDIVRKNIEDSVPKAIMHFLDNLFEEMLQEPDEVAMKRKRTRETLRVCSKHSE</sequence>
<feature type="non-terminal residue" evidence="4">
    <location>
        <position position="1"/>
    </location>
</feature>
<evidence type="ECO:0000313" key="4">
    <source>
        <dbReference type="EMBL" id="KAL0282488.1"/>
    </source>
</evidence>
<dbReference type="InterPro" id="IPR003130">
    <property type="entry name" value="GED"/>
</dbReference>
<dbReference type="GO" id="GO:0005874">
    <property type="term" value="C:microtubule"/>
    <property type="evidence" value="ECO:0007669"/>
    <property type="project" value="TreeGrafter"/>
</dbReference>
<dbReference type="PANTHER" id="PTHR11566:SF21">
    <property type="entry name" value="DYNAMIN RELATED PROTEIN 1, ISOFORM A"/>
    <property type="match status" value="1"/>
</dbReference>
<dbReference type="InterPro" id="IPR022812">
    <property type="entry name" value="Dynamin"/>
</dbReference>
<dbReference type="SMART" id="SM00302">
    <property type="entry name" value="GED"/>
    <property type="match status" value="1"/>
</dbReference>
<feature type="region of interest" description="Disordered" evidence="2">
    <location>
        <begin position="18"/>
        <end position="43"/>
    </location>
</feature>
<keyword evidence="1" id="KW-0505">Motor protein</keyword>
<dbReference type="Gene3D" id="1.20.120.1240">
    <property type="entry name" value="Dynamin, middle domain"/>
    <property type="match status" value="1"/>
</dbReference>
<feature type="compositionally biased region" description="Polar residues" evidence="2">
    <location>
        <begin position="23"/>
        <end position="40"/>
    </location>
</feature>
<accession>A0AAW2ILI3</accession>
<dbReference type="PANTHER" id="PTHR11566">
    <property type="entry name" value="DYNAMIN"/>
    <property type="match status" value="1"/>
</dbReference>
<dbReference type="GO" id="GO:0005739">
    <property type="term" value="C:mitochondrion"/>
    <property type="evidence" value="ECO:0007669"/>
    <property type="project" value="TreeGrafter"/>
</dbReference>
<dbReference type="AlphaFoldDB" id="A0AAW2ILI3"/>
<evidence type="ECO:0000256" key="2">
    <source>
        <dbReference type="SAM" id="MobiDB-lite"/>
    </source>
</evidence>
<dbReference type="GO" id="GO:0016559">
    <property type="term" value="P:peroxisome fission"/>
    <property type="evidence" value="ECO:0007669"/>
    <property type="project" value="TreeGrafter"/>
</dbReference>
<dbReference type="InterPro" id="IPR020850">
    <property type="entry name" value="GED_dom"/>
</dbReference>